<dbReference type="eggNOG" id="COG5661">
    <property type="taxonomic scope" value="Bacteria"/>
</dbReference>
<dbReference type="STRING" id="865937.Gilli_3216"/>
<dbReference type="RefSeq" id="WP_006990129.1">
    <property type="nucleotide sequence ID" value="NZ_JH594606.1"/>
</dbReference>
<evidence type="ECO:0000313" key="2">
    <source>
        <dbReference type="Proteomes" id="UP000003844"/>
    </source>
</evidence>
<dbReference type="InterPro" id="IPR010321">
    <property type="entry name" value="DUF922"/>
</dbReference>
<organism evidence="1 2">
    <name type="scientific">Gillisia limnaea (strain DSM 15749 / LMG 21470 / R-8282)</name>
    <dbReference type="NCBI Taxonomy" id="865937"/>
    <lineage>
        <taxon>Bacteria</taxon>
        <taxon>Pseudomonadati</taxon>
        <taxon>Bacteroidota</taxon>
        <taxon>Flavobacteriia</taxon>
        <taxon>Flavobacteriales</taxon>
        <taxon>Flavobacteriaceae</taxon>
        <taxon>Gillisia</taxon>
    </lineage>
</organism>
<accession>H2BUE5</accession>
<dbReference type="Pfam" id="PF06037">
    <property type="entry name" value="DUF922"/>
    <property type="match status" value="1"/>
</dbReference>
<name>H2BUE5_GILLR</name>
<dbReference type="HOGENOM" id="CLU_107487_0_0_10"/>
<dbReference type="EMBL" id="JH594606">
    <property type="protein sequence ID" value="EHQ03823.1"/>
    <property type="molecule type" value="Genomic_DNA"/>
</dbReference>
<keyword evidence="2" id="KW-1185">Reference proteome</keyword>
<dbReference type="Proteomes" id="UP000003844">
    <property type="component" value="Unassembled WGS sequence"/>
</dbReference>
<proteinExistence type="predicted"/>
<dbReference type="AlphaFoldDB" id="H2BUE5"/>
<evidence type="ECO:0000313" key="1">
    <source>
        <dbReference type="EMBL" id="EHQ03823.1"/>
    </source>
</evidence>
<reference evidence="2" key="1">
    <citation type="journal article" date="2012" name="Stand. Genomic Sci.">
        <title>Genome sequence of the Antarctic rhodopsins-containing flavobacterium Gillisia limnaea type strain (R-8282(T)).</title>
        <authorList>
            <person name="Riedel T."/>
            <person name="Held B."/>
            <person name="Nolan M."/>
            <person name="Lucas S."/>
            <person name="Lapidus A."/>
            <person name="Tice H."/>
            <person name="Del Rio T.G."/>
            <person name="Cheng J.F."/>
            <person name="Han C."/>
            <person name="Tapia R."/>
            <person name="Goodwin L.A."/>
            <person name="Pitluck S."/>
            <person name="Liolios K."/>
            <person name="Mavromatis K."/>
            <person name="Pagani I."/>
            <person name="Ivanova N."/>
            <person name="Mikhailova N."/>
            <person name="Pati A."/>
            <person name="Chen A."/>
            <person name="Palaniappan K."/>
            <person name="Land M."/>
            <person name="Rohde M."/>
            <person name="Tindall B.J."/>
            <person name="Detter J.C."/>
            <person name="Goker M."/>
            <person name="Bristow J."/>
            <person name="Eisen J.A."/>
            <person name="Markowitz V."/>
            <person name="Hugenholtz P."/>
            <person name="Kyrpides N.C."/>
            <person name="Klenk H.P."/>
            <person name="Woyke T."/>
        </authorList>
    </citation>
    <scope>NUCLEOTIDE SEQUENCE [LARGE SCALE GENOMIC DNA]</scope>
    <source>
        <strain evidence="2">DSM 15749 / LMG 21470 / R-8282</strain>
    </source>
</reference>
<gene>
    <name evidence="1" type="ORF">Gilli_3216</name>
</gene>
<protein>
    <submittedName>
        <fullName evidence="1">Secreted protein</fullName>
    </submittedName>
</protein>
<sequence length="186" mass="22197">MNLFKFLFLILFFGFCGNAKPQQVEEKIEWKEGVSLNWKDFKAKPPQNSRFKANTNAGITYSYGLKNENGIESLNYEVNSYFYPHLSWVVQESKNDHLLKHEQTHFDITELHARKLRKGLSEIDLNEVPQNVRKILDDLYKTIEKERSLMQNEYDRETNHSLNKEAEVKWLKLVQEELLKLRNYRN</sequence>